<keyword evidence="5" id="KW-0175">Coiled coil</keyword>
<evidence type="ECO:0000256" key="1">
    <source>
        <dbReference type="ARBA" id="ARBA00022741"/>
    </source>
</evidence>
<evidence type="ECO:0000313" key="9">
    <source>
        <dbReference type="Proteomes" id="UP000678679"/>
    </source>
</evidence>
<name>A0AAX1N5D9_9BACT</name>
<evidence type="ECO:0000256" key="2">
    <source>
        <dbReference type="ARBA" id="ARBA00022840"/>
    </source>
</evidence>
<sequence>MLDLYGINFILAGIFFTLSVLYLCIYMITDRDIQKLIYGLMSGSSGAFILLSTYTHSLFDLDEHQQFSTYMLVTYMFLMMMIFRAAYELSERIFRKTYLYLTFLSILIILFMFFFGDYFMYTDKVLVKSIQLASEKYYYLKGEPQTLYFFLTIIFYLSCIYYFSRLVIHSIKLNSLRKIVISSLVSILFIFSNIYDVFIDIGTIKGIFLTEYAVTGIVMLLSIDLLLSFYLGYQKQVSLNIITKSFEEMILNIDLYVFRYDDNGNITFFNKFSEKELSFDNNNLHRPIKEFFNIEEKEEDDLNFRLTVKGSNYKVIEGTRVTVNLSSHSRESYMIGYEITQRLTHQKKLTETLDELQKVSKQLEEENTFLKETKFRGKNKPSVLVIDHNFSMSVESEIKRIANYKSTVLIHGNEGAGKTYIANQIIKYGDRAEKPQIVYNCHSTLKSVFNTKYYEDSVYTQGYNKSILDVANGGSLVLENIHYLSDDDQIYLLDLLKLLDESDDQKYDVRFIATTDQNLRKLAEEGKFNLELYHFLSIYRIHLPDLKRRLSDIPYLVEVFVESYCKKNNIPQFKVSIATIKKLQAYHWPENIKELKYIIQRSINNSKGKTLKLFQFEEYVEDHREGNSEYLSLDQQEKKYILKVLKHCNWKVSGKNSASELLKINEATLRSKMKKLDIKKV</sequence>
<feature type="transmembrane region" description="Helical" evidence="6">
    <location>
        <begin position="207"/>
        <end position="231"/>
    </location>
</feature>
<dbReference type="SUPFAM" id="SSF52540">
    <property type="entry name" value="P-loop containing nucleoside triphosphate hydrolases"/>
    <property type="match status" value="1"/>
</dbReference>
<dbReference type="Gene3D" id="1.10.8.60">
    <property type="match status" value="1"/>
</dbReference>
<dbReference type="Pfam" id="PF02954">
    <property type="entry name" value="HTH_8"/>
    <property type="match status" value="1"/>
</dbReference>
<evidence type="ECO:0000256" key="5">
    <source>
        <dbReference type="SAM" id="Coils"/>
    </source>
</evidence>
<evidence type="ECO:0000259" key="7">
    <source>
        <dbReference type="PROSITE" id="PS50045"/>
    </source>
</evidence>
<protein>
    <submittedName>
        <fullName evidence="8">Sigma 54-interacting transcriptional regulator</fullName>
    </submittedName>
</protein>
<keyword evidence="9" id="KW-1185">Reference proteome</keyword>
<feature type="transmembrane region" description="Helical" evidence="6">
    <location>
        <begin position="6"/>
        <end position="29"/>
    </location>
</feature>
<feature type="coiled-coil region" evidence="5">
    <location>
        <begin position="346"/>
        <end position="373"/>
    </location>
</feature>
<dbReference type="PROSITE" id="PS50045">
    <property type="entry name" value="SIGMA54_INTERACT_4"/>
    <property type="match status" value="1"/>
</dbReference>
<organism evidence="8 9">
    <name type="scientific">Flammeovirga yaeyamensis</name>
    <dbReference type="NCBI Taxonomy" id="367791"/>
    <lineage>
        <taxon>Bacteria</taxon>
        <taxon>Pseudomonadati</taxon>
        <taxon>Bacteroidota</taxon>
        <taxon>Cytophagia</taxon>
        <taxon>Cytophagales</taxon>
        <taxon>Flammeovirgaceae</taxon>
        <taxon>Flammeovirga</taxon>
    </lineage>
</organism>
<dbReference type="GO" id="GO:0043565">
    <property type="term" value="F:sequence-specific DNA binding"/>
    <property type="evidence" value="ECO:0007669"/>
    <property type="project" value="InterPro"/>
</dbReference>
<dbReference type="Proteomes" id="UP000678679">
    <property type="component" value="Chromosome 1"/>
</dbReference>
<dbReference type="InterPro" id="IPR002197">
    <property type="entry name" value="HTH_Fis"/>
</dbReference>
<proteinExistence type="predicted"/>
<dbReference type="Pfam" id="PF25601">
    <property type="entry name" value="AAA_lid_14"/>
    <property type="match status" value="1"/>
</dbReference>
<keyword evidence="2" id="KW-0067">ATP-binding</keyword>
<dbReference type="AlphaFoldDB" id="A0AAX1N5D9"/>
<evidence type="ECO:0000313" key="8">
    <source>
        <dbReference type="EMBL" id="QWG02710.1"/>
    </source>
</evidence>
<dbReference type="SUPFAM" id="SSF46689">
    <property type="entry name" value="Homeodomain-like"/>
    <property type="match status" value="1"/>
</dbReference>
<dbReference type="PANTHER" id="PTHR32071">
    <property type="entry name" value="TRANSCRIPTIONAL REGULATORY PROTEIN"/>
    <property type="match status" value="1"/>
</dbReference>
<evidence type="ECO:0000256" key="6">
    <source>
        <dbReference type="SAM" id="Phobius"/>
    </source>
</evidence>
<keyword evidence="4" id="KW-0804">Transcription</keyword>
<keyword evidence="3" id="KW-0805">Transcription regulation</keyword>
<feature type="transmembrane region" description="Helical" evidence="6">
    <location>
        <begin position="146"/>
        <end position="164"/>
    </location>
</feature>
<dbReference type="GO" id="GO:0006355">
    <property type="term" value="P:regulation of DNA-templated transcription"/>
    <property type="evidence" value="ECO:0007669"/>
    <property type="project" value="InterPro"/>
</dbReference>
<feature type="transmembrane region" description="Helical" evidence="6">
    <location>
        <begin position="176"/>
        <end position="195"/>
    </location>
</feature>
<dbReference type="InterPro" id="IPR027417">
    <property type="entry name" value="P-loop_NTPase"/>
</dbReference>
<dbReference type="GO" id="GO:0005524">
    <property type="term" value="F:ATP binding"/>
    <property type="evidence" value="ECO:0007669"/>
    <property type="project" value="UniProtKB-KW"/>
</dbReference>
<dbReference type="PANTHER" id="PTHR32071:SF57">
    <property type="entry name" value="C4-DICARBOXYLATE TRANSPORT TRANSCRIPTIONAL REGULATORY PROTEIN DCTD"/>
    <property type="match status" value="1"/>
</dbReference>
<dbReference type="InterPro" id="IPR058031">
    <property type="entry name" value="AAA_lid_NorR"/>
</dbReference>
<keyword evidence="1" id="KW-0547">Nucleotide-binding</keyword>
<feature type="domain" description="Sigma-54 factor interaction" evidence="7">
    <location>
        <begin position="384"/>
        <end position="604"/>
    </location>
</feature>
<feature type="transmembrane region" description="Helical" evidence="6">
    <location>
        <begin position="36"/>
        <end position="55"/>
    </location>
</feature>
<accession>A0AAX1N5D9</accession>
<dbReference type="InterPro" id="IPR002078">
    <property type="entry name" value="Sigma_54_int"/>
</dbReference>
<feature type="transmembrane region" description="Helical" evidence="6">
    <location>
        <begin position="98"/>
        <end position="121"/>
    </location>
</feature>
<gene>
    <name evidence="8" type="ORF">KMW28_03805</name>
</gene>
<dbReference type="Pfam" id="PF00158">
    <property type="entry name" value="Sigma54_activat"/>
    <property type="match status" value="1"/>
</dbReference>
<dbReference type="Gene3D" id="3.40.50.300">
    <property type="entry name" value="P-loop containing nucleotide triphosphate hydrolases"/>
    <property type="match status" value="1"/>
</dbReference>
<dbReference type="Gene3D" id="1.10.10.60">
    <property type="entry name" value="Homeodomain-like"/>
    <property type="match status" value="1"/>
</dbReference>
<dbReference type="InterPro" id="IPR009057">
    <property type="entry name" value="Homeodomain-like_sf"/>
</dbReference>
<feature type="transmembrane region" description="Helical" evidence="6">
    <location>
        <begin position="67"/>
        <end position="86"/>
    </location>
</feature>
<keyword evidence="6" id="KW-1133">Transmembrane helix</keyword>
<reference evidence="8 9" key="1">
    <citation type="submission" date="2021-05" db="EMBL/GenBank/DDBJ databases">
        <title>Comparative genomic studies on the polysaccharide-degrading batcterial strains of the Flammeovirga genus.</title>
        <authorList>
            <person name="Zewei F."/>
            <person name="Zheng Z."/>
            <person name="Yu L."/>
            <person name="Ruyue G."/>
            <person name="Yanhong M."/>
            <person name="Yuanyuan C."/>
            <person name="Jingyan G."/>
            <person name="Wenjun H."/>
        </authorList>
    </citation>
    <scope>NUCLEOTIDE SEQUENCE [LARGE SCALE GENOMIC DNA]</scope>
    <source>
        <strain evidence="8 9">NBRC:100898</strain>
    </source>
</reference>
<dbReference type="KEGG" id="fya:KMW28_03805"/>
<dbReference type="RefSeq" id="WP_169667196.1">
    <property type="nucleotide sequence ID" value="NZ_CP076132.1"/>
</dbReference>
<keyword evidence="6" id="KW-0812">Transmembrane</keyword>
<evidence type="ECO:0000256" key="3">
    <source>
        <dbReference type="ARBA" id="ARBA00023015"/>
    </source>
</evidence>
<keyword evidence="6" id="KW-0472">Membrane</keyword>
<dbReference type="EMBL" id="CP076132">
    <property type="protein sequence ID" value="QWG02710.1"/>
    <property type="molecule type" value="Genomic_DNA"/>
</dbReference>
<evidence type="ECO:0000256" key="4">
    <source>
        <dbReference type="ARBA" id="ARBA00023163"/>
    </source>
</evidence>